<organism evidence="1">
    <name type="scientific">Bionectria ochroleuca</name>
    <name type="common">Gliocladium roseum</name>
    <dbReference type="NCBI Taxonomy" id="29856"/>
    <lineage>
        <taxon>Eukaryota</taxon>
        <taxon>Fungi</taxon>
        <taxon>Dikarya</taxon>
        <taxon>Ascomycota</taxon>
        <taxon>Pezizomycotina</taxon>
        <taxon>Sordariomycetes</taxon>
        <taxon>Hypocreomycetidae</taxon>
        <taxon>Hypocreales</taxon>
        <taxon>Bionectriaceae</taxon>
        <taxon>Clonostachys</taxon>
    </lineage>
</organism>
<gene>
    <name evidence="1" type="ORF">BN869_000008830_1</name>
</gene>
<name>A0A0B7KBD6_BIOOC</name>
<proteinExistence type="predicted"/>
<accession>A0A0B7KBD6</accession>
<dbReference type="AlphaFoldDB" id="A0A0B7KBD6"/>
<protein>
    <submittedName>
        <fullName evidence="1">Uncharacterized protein</fullName>
    </submittedName>
</protein>
<dbReference type="EMBL" id="CDPU01000030">
    <property type="protein sequence ID" value="CEO52772.1"/>
    <property type="molecule type" value="Genomic_DNA"/>
</dbReference>
<sequence length="128" mass="14762">MMFVARRIISQPFCRVAVRQLQATSRRYASTGPPNMAEMMYRDPKLRDTFEKLARHPGAILAMQNISQIIQNKGFQPGNMPSKMDMLKLMMDKEFREAAQKLTEEMQNAGVEINPDVFMKMMEADKSK</sequence>
<evidence type="ECO:0000313" key="1">
    <source>
        <dbReference type="EMBL" id="CEO52772.1"/>
    </source>
</evidence>
<reference evidence="1" key="1">
    <citation type="submission" date="2015-01" db="EMBL/GenBank/DDBJ databases">
        <authorList>
            <person name="Durling Mikael"/>
        </authorList>
    </citation>
    <scope>NUCLEOTIDE SEQUENCE</scope>
</reference>